<feature type="chain" id="PRO_5041919526" evidence="1">
    <location>
        <begin position="18"/>
        <end position="267"/>
    </location>
</feature>
<reference evidence="2" key="1">
    <citation type="submission" date="2023-01" db="EMBL/GenBank/DDBJ databases">
        <title>The chitinases involved in constricting ring structure development in the nematode-trapping fungus Drechslerella dactyloides.</title>
        <authorList>
            <person name="Wang R."/>
            <person name="Zhang L."/>
            <person name="Tang P."/>
            <person name="Li S."/>
            <person name="Liang L."/>
        </authorList>
    </citation>
    <scope>NUCLEOTIDE SEQUENCE</scope>
    <source>
        <strain evidence="2">YMF1.00031</strain>
    </source>
</reference>
<keyword evidence="3" id="KW-1185">Reference proteome</keyword>
<dbReference type="PANTHER" id="PTHR35759:SF1">
    <property type="entry name" value="OS07G0673000 PROTEIN"/>
    <property type="match status" value="1"/>
</dbReference>
<gene>
    <name evidence="2" type="ORF">Dda_8334</name>
</gene>
<sequence length="267" mass="29637">MRSRSLVLVGLAAAVLASPILTPKPDVAELENPAFPGDAFLRALANTPNPKFATNIPLATTHATTRRHLAAFRKATLELNMTYPVNFLDESHEFQYPAFNDMRCELGKDSNGVVPFTTSSTLGTYFESLFQMIPSWTKGQIALSRFDLFHAHLFANPTTRVAALVFHAKEYPADNADTFPFNLGFCQIGSNLVFVDKIMRRRNLVWIIDANDRTSLWWIDMGVKTGDQAVDAVTGGAPFYTLYEDSLGHVVADFYYLEGLALGVSLY</sequence>
<evidence type="ECO:0000313" key="2">
    <source>
        <dbReference type="EMBL" id="KAJ6256472.1"/>
    </source>
</evidence>
<evidence type="ECO:0000256" key="1">
    <source>
        <dbReference type="SAM" id="SignalP"/>
    </source>
</evidence>
<protein>
    <submittedName>
        <fullName evidence="2">Uncharacterized protein</fullName>
    </submittedName>
</protein>
<accession>A0AAD6IQH2</accession>
<proteinExistence type="predicted"/>
<name>A0AAD6IQH2_DREDA</name>
<dbReference type="EMBL" id="JAQGDS010000012">
    <property type="protein sequence ID" value="KAJ6256472.1"/>
    <property type="molecule type" value="Genomic_DNA"/>
</dbReference>
<comment type="caution">
    <text evidence="2">The sequence shown here is derived from an EMBL/GenBank/DDBJ whole genome shotgun (WGS) entry which is preliminary data.</text>
</comment>
<keyword evidence="1" id="KW-0732">Signal</keyword>
<dbReference type="AlphaFoldDB" id="A0AAD6IQH2"/>
<evidence type="ECO:0000313" key="3">
    <source>
        <dbReference type="Proteomes" id="UP001221413"/>
    </source>
</evidence>
<feature type="signal peptide" evidence="1">
    <location>
        <begin position="1"/>
        <end position="17"/>
    </location>
</feature>
<dbReference type="Proteomes" id="UP001221413">
    <property type="component" value="Unassembled WGS sequence"/>
</dbReference>
<dbReference type="PANTHER" id="PTHR35759">
    <property type="entry name" value="BNAA09G03860D PROTEIN"/>
    <property type="match status" value="1"/>
</dbReference>
<organism evidence="2 3">
    <name type="scientific">Drechslerella dactyloides</name>
    <name type="common">Nematode-trapping fungus</name>
    <name type="synonym">Arthrobotrys dactyloides</name>
    <dbReference type="NCBI Taxonomy" id="74499"/>
    <lineage>
        <taxon>Eukaryota</taxon>
        <taxon>Fungi</taxon>
        <taxon>Dikarya</taxon>
        <taxon>Ascomycota</taxon>
        <taxon>Pezizomycotina</taxon>
        <taxon>Orbiliomycetes</taxon>
        <taxon>Orbiliales</taxon>
        <taxon>Orbiliaceae</taxon>
        <taxon>Drechslerella</taxon>
    </lineage>
</organism>